<comment type="caution">
    <text evidence="6">The sequence shown here is derived from an EMBL/GenBank/DDBJ whole genome shotgun (WGS) entry which is preliminary data.</text>
</comment>
<dbReference type="PROSITE" id="PS51257">
    <property type="entry name" value="PROKAR_LIPOPROTEIN"/>
    <property type="match status" value="1"/>
</dbReference>
<dbReference type="Gene3D" id="3.90.76.10">
    <property type="entry name" value="Dipeptide-binding Protein, Domain 1"/>
    <property type="match status" value="1"/>
</dbReference>
<feature type="domain" description="Solute-binding protein family 5" evidence="5">
    <location>
        <begin position="239"/>
        <end position="564"/>
    </location>
</feature>
<name>A0ABP9UNF7_9BACT</name>
<dbReference type="RefSeq" id="WP_353565709.1">
    <property type="nucleotide sequence ID" value="NZ_BAABRI010000003.1"/>
</dbReference>
<dbReference type="Gene3D" id="3.10.105.10">
    <property type="entry name" value="Dipeptide-binding Protein, Domain 3"/>
    <property type="match status" value="1"/>
</dbReference>
<evidence type="ECO:0000256" key="4">
    <source>
        <dbReference type="ARBA" id="ARBA00022729"/>
    </source>
</evidence>
<dbReference type="InterPro" id="IPR000914">
    <property type="entry name" value="SBP_5_dom"/>
</dbReference>
<dbReference type="Gene3D" id="3.40.190.10">
    <property type="entry name" value="Periplasmic binding protein-like II"/>
    <property type="match status" value="2"/>
</dbReference>
<dbReference type="SUPFAM" id="SSF53850">
    <property type="entry name" value="Periplasmic binding protein-like II"/>
    <property type="match status" value="1"/>
</dbReference>
<accession>A0ABP9UNF7</accession>
<evidence type="ECO:0000313" key="6">
    <source>
        <dbReference type="EMBL" id="GAA5481559.1"/>
    </source>
</evidence>
<organism evidence="6 7">
    <name type="scientific">Haloferula sargassicola</name>
    <dbReference type="NCBI Taxonomy" id="490096"/>
    <lineage>
        <taxon>Bacteria</taxon>
        <taxon>Pseudomonadati</taxon>
        <taxon>Verrucomicrobiota</taxon>
        <taxon>Verrucomicrobiia</taxon>
        <taxon>Verrucomicrobiales</taxon>
        <taxon>Verrucomicrobiaceae</taxon>
        <taxon>Haloferula</taxon>
    </lineage>
</organism>
<dbReference type="PANTHER" id="PTHR30290:SF10">
    <property type="entry name" value="PERIPLASMIC OLIGOPEPTIDE-BINDING PROTEIN-RELATED"/>
    <property type="match status" value="1"/>
</dbReference>
<comment type="similarity">
    <text evidence="2">Belongs to the bacterial solute-binding protein 5 family.</text>
</comment>
<protein>
    <recommendedName>
        <fullName evidence="5">Solute-binding protein family 5 domain-containing protein</fullName>
    </recommendedName>
</protein>
<sequence>MPRRLFTLAVAALALASCSRESQVERATREGVLIVGNSVEPKGLDPQVVSGVAESNLMRALFEGPVSFDPVDDAAYRLTGAESLEPDETATRWTIHLRPEAQWSDGIPVTARDYVFSYHRMLHPEFGAKYAEMLYFMKNAAAYNEDQRGEILFRISPPAGGPSWDEVSAVQFRPLEKWPEGLGGGRSLAEIKGIEWATAPDGDRKLIALAKGLDSLGKEQLEWIAADPATRFPWPEGFGRGREVIDRLLAHQGQDLWDLAQVGVEEINDLTFAITLRGPTPYFPQILKHYTWDPVPRHVVLQHGKMSDKSNPWAKLENIVTNGPFQLKSWQLTDHIEVERNPLYWNAAEVTLNGVRFLPITNSYTEARMFRDGQLHISYTAPPEVIDLMKEIDPTVLRQEPYVGTFFYRCNTERKPLDNPKVREALALAIDREVICGKILKGYKPAWGITPPMVGYEVAERETRNVEKARKLLAEANFPEGQGFPRLKVLLASRETAATVAQAVQAMWARDLGIQVEIENKEWTAYLEATQTGEYDLASGGWIGDYLDPLTFLEMWTKGNGNNNTGWWSPDFEDLLRQSHQEPDPAKRYELLKRAENLFLDEKPVLIIAWYSRNYLIDPAVKGWNPLLLDNHPYDKIRLEPVAR</sequence>
<dbReference type="EMBL" id="BAABRI010000003">
    <property type="protein sequence ID" value="GAA5481559.1"/>
    <property type="molecule type" value="Genomic_DNA"/>
</dbReference>
<reference evidence="6 7" key="1">
    <citation type="submission" date="2024-02" db="EMBL/GenBank/DDBJ databases">
        <title>Haloferula sargassicola NBRC 104335.</title>
        <authorList>
            <person name="Ichikawa N."/>
            <person name="Katano-Makiyama Y."/>
            <person name="Hidaka K."/>
        </authorList>
    </citation>
    <scope>NUCLEOTIDE SEQUENCE [LARGE SCALE GENOMIC DNA]</scope>
    <source>
        <strain evidence="6 7">NBRC 104335</strain>
    </source>
</reference>
<evidence type="ECO:0000259" key="5">
    <source>
        <dbReference type="Pfam" id="PF00496"/>
    </source>
</evidence>
<evidence type="ECO:0000256" key="1">
    <source>
        <dbReference type="ARBA" id="ARBA00004196"/>
    </source>
</evidence>
<dbReference type="PIRSF" id="PIRSF002741">
    <property type="entry name" value="MppA"/>
    <property type="match status" value="1"/>
</dbReference>
<dbReference type="InterPro" id="IPR030678">
    <property type="entry name" value="Peptide/Ni-bd"/>
</dbReference>
<feature type="domain" description="Solute-binding protein family 5" evidence="5">
    <location>
        <begin position="81"/>
        <end position="137"/>
    </location>
</feature>
<dbReference type="PANTHER" id="PTHR30290">
    <property type="entry name" value="PERIPLASMIC BINDING COMPONENT OF ABC TRANSPORTER"/>
    <property type="match status" value="1"/>
</dbReference>
<dbReference type="CDD" id="cd08504">
    <property type="entry name" value="PBP2_OppA"/>
    <property type="match status" value="1"/>
</dbReference>
<keyword evidence="4" id="KW-0732">Signal</keyword>
<evidence type="ECO:0000256" key="2">
    <source>
        <dbReference type="ARBA" id="ARBA00005695"/>
    </source>
</evidence>
<gene>
    <name evidence="6" type="ORF">Hsar01_00768</name>
</gene>
<dbReference type="Pfam" id="PF00496">
    <property type="entry name" value="SBP_bac_5"/>
    <property type="match status" value="2"/>
</dbReference>
<keyword evidence="3" id="KW-0813">Transport</keyword>
<evidence type="ECO:0000313" key="7">
    <source>
        <dbReference type="Proteomes" id="UP001476282"/>
    </source>
</evidence>
<comment type="subcellular location">
    <subcellularLocation>
        <location evidence="1">Cell envelope</location>
    </subcellularLocation>
</comment>
<proteinExistence type="inferred from homology"/>
<dbReference type="Proteomes" id="UP001476282">
    <property type="component" value="Unassembled WGS sequence"/>
</dbReference>
<keyword evidence="7" id="KW-1185">Reference proteome</keyword>
<evidence type="ECO:0000256" key="3">
    <source>
        <dbReference type="ARBA" id="ARBA00022448"/>
    </source>
</evidence>
<dbReference type="InterPro" id="IPR039424">
    <property type="entry name" value="SBP_5"/>
</dbReference>